<proteinExistence type="predicted"/>
<reference evidence="2" key="1">
    <citation type="journal article" date="2014" name="Int. J. Syst. Evol. Microbiol.">
        <title>Complete genome sequence of Corynebacterium casei LMG S-19264T (=DSM 44701T), isolated from a smear-ripened cheese.</title>
        <authorList>
            <consortium name="US DOE Joint Genome Institute (JGI-PGF)"/>
            <person name="Walter F."/>
            <person name="Albersmeier A."/>
            <person name="Kalinowski J."/>
            <person name="Ruckert C."/>
        </authorList>
    </citation>
    <scope>NUCLEOTIDE SEQUENCE</scope>
    <source>
        <strain evidence="2">VKM B-2789</strain>
    </source>
</reference>
<evidence type="ECO:0000313" key="3">
    <source>
        <dbReference type="Proteomes" id="UP001143330"/>
    </source>
</evidence>
<evidence type="ECO:0000256" key="1">
    <source>
        <dbReference type="SAM" id="MobiDB-lite"/>
    </source>
</evidence>
<comment type="caution">
    <text evidence="2">The sequence shown here is derived from an EMBL/GenBank/DDBJ whole genome shotgun (WGS) entry which is preliminary data.</text>
</comment>
<dbReference type="AlphaFoldDB" id="A0A9W6JVB9"/>
<feature type="compositionally biased region" description="Gly residues" evidence="1">
    <location>
        <begin position="130"/>
        <end position="148"/>
    </location>
</feature>
<organism evidence="2 3">
    <name type="scientific">Ancylobacter defluvii</name>
    <dbReference type="NCBI Taxonomy" id="1282440"/>
    <lineage>
        <taxon>Bacteria</taxon>
        <taxon>Pseudomonadati</taxon>
        <taxon>Pseudomonadota</taxon>
        <taxon>Alphaproteobacteria</taxon>
        <taxon>Hyphomicrobiales</taxon>
        <taxon>Xanthobacteraceae</taxon>
        <taxon>Ancylobacter</taxon>
    </lineage>
</organism>
<dbReference type="Proteomes" id="UP001143330">
    <property type="component" value="Unassembled WGS sequence"/>
</dbReference>
<feature type="region of interest" description="Disordered" evidence="1">
    <location>
        <begin position="128"/>
        <end position="163"/>
    </location>
</feature>
<gene>
    <name evidence="2" type="ORF">GCM10017653_19070</name>
</gene>
<dbReference type="EMBL" id="BSFM01000011">
    <property type="protein sequence ID" value="GLK83837.1"/>
    <property type="molecule type" value="Genomic_DNA"/>
</dbReference>
<feature type="region of interest" description="Disordered" evidence="1">
    <location>
        <begin position="57"/>
        <end position="81"/>
    </location>
</feature>
<accession>A0A9W6JVB9</accession>
<sequence length="218" mass="19898">MGGGTTAGALTSMLPMLTRTIGAASGAATTGCGAVSPAGARGASGARDTNVGVRLGEALPSGTADAGAGGSGTGGRERGTTLRCSGGAISVGAYEGAAAAAEASAAGSGDGDEVRGWAGAGAAAARTVGPAGGGTTDGGGDSAAGGAGSETAPRKGSGATIGPEGAVAGWEVACAETGAAGVCGSAATASNREAWRGNATGIAPFARRASRLNRSPMG</sequence>
<evidence type="ECO:0000313" key="2">
    <source>
        <dbReference type="EMBL" id="GLK83837.1"/>
    </source>
</evidence>
<reference evidence="2" key="2">
    <citation type="submission" date="2023-01" db="EMBL/GenBank/DDBJ databases">
        <authorList>
            <person name="Sun Q."/>
            <person name="Evtushenko L."/>
        </authorList>
    </citation>
    <scope>NUCLEOTIDE SEQUENCE</scope>
    <source>
        <strain evidence="2">VKM B-2789</strain>
    </source>
</reference>
<name>A0A9W6JVB9_9HYPH</name>
<keyword evidence="3" id="KW-1185">Reference proteome</keyword>
<protein>
    <submittedName>
        <fullName evidence="2">Uncharacterized protein</fullName>
    </submittedName>
</protein>